<evidence type="ECO:0000313" key="6">
    <source>
        <dbReference type="EMBL" id="EOH98079.1"/>
    </source>
</evidence>
<dbReference type="STRING" id="160454.RV10_GL004685"/>
<reference evidence="6 7" key="1">
    <citation type="submission" date="2013-02" db="EMBL/GenBank/DDBJ databases">
        <title>The Genome Sequence of Enterococcus pallens BAA-351.</title>
        <authorList>
            <consortium name="The Broad Institute Genome Sequencing Platform"/>
            <consortium name="The Broad Institute Genome Sequencing Center for Infectious Disease"/>
            <person name="Earl A.M."/>
            <person name="Gilmore M.S."/>
            <person name="Lebreton F."/>
            <person name="Walker B."/>
            <person name="Young S.K."/>
            <person name="Zeng Q."/>
            <person name="Gargeya S."/>
            <person name="Fitzgerald M."/>
            <person name="Haas B."/>
            <person name="Abouelleil A."/>
            <person name="Alvarado L."/>
            <person name="Arachchi H.M."/>
            <person name="Berlin A.M."/>
            <person name="Chapman S.B."/>
            <person name="Dewar J."/>
            <person name="Goldberg J."/>
            <person name="Griggs A."/>
            <person name="Gujja S."/>
            <person name="Hansen M."/>
            <person name="Howarth C."/>
            <person name="Imamovic A."/>
            <person name="Larimer J."/>
            <person name="McCowan C."/>
            <person name="Murphy C."/>
            <person name="Neiman D."/>
            <person name="Pearson M."/>
            <person name="Priest M."/>
            <person name="Roberts A."/>
            <person name="Saif S."/>
            <person name="Shea T."/>
            <person name="Sisk P."/>
            <person name="Sykes S."/>
            <person name="Wortman J."/>
            <person name="Nusbaum C."/>
            <person name="Birren B."/>
        </authorList>
    </citation>
    <scope>NUCLEOTIDE SEQUENCE [LARGE SCALE GENOMIC DNA]</scope>
    <source>
        <strain evidence="6 7">ATCC BAA-351</strain>
    </source>
</reference>
<dbReference type="CDD" id="cd01392">
    <property type="entry name" value="HTH_LacI"/>
    <property type="match status" value="1"/>
</dbReference>
<dbReference type="GO" id="GO:0003700">
    <property type="term" value="F:DNA-binding transcription factor activity"/>
    <property type="evidence" value="ECO:0007669"/>
    <property type="project" value="TreeGrafter"/>
</dbReference>
<evidence type="ECO:0000259" key="5">
    <source>
        <dbReference type="PROSITE" id="PS50943"/>
    </source>
</evidence>
<protein>
    <submittedName>
        <fullName evidence="6">LacI family transcriptional regulator</fullName>
    </submittedName>
</protein>
<organism evidence="6 7">
    <name type="scientific">Enterococcus pallens ATCC BAA-351</name>
    <dbReference type="NCBI Taxonomy" id="1158607"/>
    <lineage>
        <taxon>Bacteria</taxon>
        <taxon>Bacillati</taxon>
        <taxon>Bacillota</taxon>
        <taxon>Bacilli</taxon>
        <taxon>Lactobacillales</taxon>
        <taxon>Enterococcaceae</taxon>
        <taxon>Enterococcus</taxon>
    </lineage>
</organism>
<evidence type="ECO:0000259" key="4">
    <source>
        <dbReference type="PROSITE" id="PS50932"/>
    </source>
</evidence>
<dbReference type="Pfam" id="PF00356">
    <property type="entry name" value="LacI"/>
    <property type="match status" value="1"/>
</dbReference>
<comment type="caution">
    <text evidence="6">The sequence shown here is derived from an EMBL/GenBank/DDBJ whole genome shotgun (WGS) entry which is preliminary data.</text>
</comment>
<accession>R2TCZ1</accession>
<dbReference type="RefSeq" id="WP_010755810.1">
    <property type="nucleotide sequence ID" value="NZ_ASWD01000002.1"/>
</dbReference>
<feature type="domain" description="HTH lacI-type" evidence="4">
    <location>
        <begin position="3"/>
        <end position="57"/>
    </location>
</feature>
<dbReference type="HOGENOM" id="CLU_037628_6_2_9"/>
<dbReference type="PANTHER" id="PTHR30146">
    <property type="entry name" value="LACI-RELATED TRANSCRIPTIONAL REPRESSOR"/>
    <property type="match status" value="1"/>
</dbReference>
<dbReference type="InterPro" id="IPR000843">
    <property type="entry name" value="HTH_LacI"/>
</dbReference>
<dbReference type="Gene3D" id="1.10.260.40">
    <property type="entry name" value="lambda repressor-like DNA-binding domains"/>
    <property type="match status" value="1"/>
</dbReference>
<dbReference type="PROSITE" id="PS50932">
    <property type="entry name" value="HTH_LACI_2"/>
    <property type="match status" value="1"/>
</dbReference>
<dbReference type="InterPro" id="IPR010982">
    <property type="entry name" value="Lambda_DNA-bd_dom_sf"/>
</dbReference>
<evidence type="ECO:0000256" key="1">
    <source>
        <dbReference type="ARBA" id="ARBA00023015"/>
    </source>
</evidence>
<evidence type="ECO:0000256" key="2">
    <source>
        <dbReference type="ARBA" id="ARBA00023125"/>
    </source>
</evidence>
<dbReference type="AlphaFoldDB" id="R2TCZ1"/>
<evidence type="ECO:0000256" key="3">
    <source>
        <dbReference type="ARBA" id="ARBA00023163"/>
    </source>
</evidence>
<dbReference type="Proteomes" id="UP000013782">
    <property type="component" value="Unassembled WGS sequence"/>
</dbReference>
<dbReference type="SMART" id="SM00354">
    <property type="entry name" value="HTH_LACI"/>
    <property type="match status" value="1"/>
</dbReference>
<keyword evidence="2" id="KW-0238">DNA-binding</keyword>
<dbReference type="OrthoDB" id="9788209at2"/>
<keyword evidence="1" id="KW-0805">Transcription regulation</keyword>
<keyword evidence="7" id="KW-1185">Reference proteome</keyword>
<gene>
    <name evidence="6" type="ORF">UAU_00750</name>
</gene>
<dbReference type="PROSITE" id="PS50943">
    <property type="entry name" value="HTH_CROC1"/>
    <property type="match status" value="1"/>
</dbReference>
<dbReference type="InterPro" id="IPR028082">
    <property type="entry name" value="Peripla_BP_I"/>
</dbReference>
<sequence>MTVTVKDVAKKAGVSPSTVSRVINDHPSISSETKKKIRQIMEDMGYFPNVTARNLGKQRANSLGVILPPLDSSERIGNPLYLELINAINETAHDFQVTTAVASATTAKSLLENVTRMHRQKQVDGFILTYSEKDDPIAKYLYEKQVPFTLIGRPAEKEAEIVYVDNDNQLLGKQAAEFLLSKGHKNILFASNVNQQIIFFERYFGYQEALMLANLPTHPPITLIQPEDYATFPEIIEETKATALVVIDDIFALRIIQLANLYGYQVPDDLSIISFNNSIFATLVHPYLTTIDIDISDLGRLGTQKLMEQIENQPSNGVQLVVPHQLIQRETVIENPKNQ</sequence>
<feature type="domain" description="HTH cro/C1-type" evidence="5">
    <location>
        <begin position="4"/>
        <end position="47"/>
    </location>
</feature>
<dbReference type="GO" id="GO:0000976">
    <property type="term" value="F:transcription cis-regulatory region binding"/>
    <property type="evidence" value="ECO:0007669"/>
    <property type="project" value="TreeGrafter"/>
</dbReference>
<dbReference type="PATRIC" id="fig|1158607.3.peg.754"/>
<dbReference type="EMBL" id="AJAQ01000001">
    <property type="protein sequence ID" value="EOH98079.1"/>
    <property type="molecule type" value="Genomic_DNA"/>
</dbReference>
<dbReference type="eggNOG" id="COG1609">
    <property type="taxonomic scope" value="Bacteria"/>
</dbReference>
<dbReference type="InterPro" id="IPR046335">
    <property type="entry name" value="LacI/GalR-like_sensor"/>
</dbReference>
<dbReference type="SUPFAM" id="SSF47413">
    <property type="entry name" value="lambda repressor-like DNA-binding domains"/>
    <property type="match status" value="1"/>
</dbReference>
<dbReference type="Pfam" id="PF13377">
    <property type="entry name" value="Peripla_BP_3"/>
    <property type="match status" value="1"/>
</dbReference>
<dbReference type="PANTHER" id="PTHR30146:SF109">
    <property type="entry name" value="HTH-TYPE TRANSCRIPTIONAL REGULATOR GALS"/>
    <property type="match status" value="1"/>
</dbReference>
<dbReference type="Gene3D" id="3.40.50.2300">
    <property type="match status" value="2"/>
</dbReference>
<name>R2TCZ1_9ENTE</name>
<dbReference type="PROSITE" id="PS00356">
    <property type="entry name" value="HTH_LACI_1"/>
    <property type="match status" value="1"/>
</dbReference>
<keyword evidence="3" id="KW-0804">Transcription</keyword>
<dbReference type="PRINTS" id="PR00036">
    <property type="entry name" value="HTHLACI"/>
</dbReference>
<dbReference type="InterPro" id="IPR001387">
    <property type="entry name" value="Cro/C1-type_HTH"/>
</dbReference>
<evidence type="ECO:0000313" key="7">
    <source>
        <dbReference type="Proteomes" id="UP000013782"/>
    </source>
</evidence>
<proteinExistence type="predicted"/>
<dbReference type="SUPFAM" id="SSF53822">
    <property type="entry name" value="Periplasmic binding protein-like I"/>
    <property type="match status" value="1"/>
</dbReference>